<gene>
    <name evidence="1" type="ORF">PRABACTJOHN_03890</name>
</gene>
<dbReference type="Proteomes" id="UP000005510">
    <property type="component" value="Unassembled WGS sequence"/>
</dbReference>
<organism evidence="1 2">
    <name type="scientific">Parabacteroides johnsonii DSM 18315</name>
    <dbReference type="NCBI Taxonomy" id="537006"/>
    <lineage>
        <taxon>Bacteria</taxon>
        <taxon>Pseudomonadati</taxon>
        <taxon>Bacteroidota</taxon>
        <taxon>Bacteroidia</taxon>
        <taxon>Bacteroidales</taxon>
        <taxon>Tannerellaceae</taxon>
        <taxon>Parabacteroides</taxon>
    </lineage>
</organism>
<dbReference type="EMBL" id="ABYH01000389">
    <property type="protein sequence ID" value="EEC94723.1"/>
    <property type="molecule type" value="Genomic_DNA"/>
</dbReference>
<evidence type="ECO:0000313" key="2">
    <source>
        <dbReference type="Proteomes" id="UP000005510"/>
    </source>
</evidence>
<accession>B7BFR1</accession>
<dbReference type="STRING" id="537006.PRABACTJOHN_03890"/>
<evidence type="ECO:0000313" key="1">
    <source>
        <dbReference type="EMBL" id="EEC94723.1"/>
    </source>
</evidence>
<dbReference type="HOGENOM" id="CLU_3293699_0_0_10"/>
<name>B7BFR1_9BACT</name>
<comment type="caution">
    <text evidence="1">The sequence shown here is derived from an EMBL/GenBank/DDBJ whole genome shotgun (WGS) entry which is preliminary data.</text>
</comment>
<proteinExistence type="predicted"/>
<reference evidence="1 2" key="2">
    <citation type="submission" date="2008-10" db="EMBL/GenBank/DDBJ databases">
        <authorList>
            <person name="Fulton L."/>
            <person name="Clifton S."/>
            <person name="Fulton B."/>
            <person name="Xu J."/>
            <person name="Minx P."/>
            <person name="Pepin K.H."/>
            <person name="Johnson M."/>
            <person name="Bhonagiri V."/>
            <person name="Nash W.E."/>
            <person name="Mardis E.R."/>
            <person name="Wilson R.K."/>
        </authorList>
    </citation>
    <scope>NUCLEOTIDE SEQUENCE [LARGE SCALE GENOMIC DNA]</scope>
    <source>
        <strain evidence="1 2">DSM 18315</strain>
    </source>
</reference>
<dbReference type="AlphaFoldDB" id="B7BFR1"/>
<reference evidence="1 2" key="1">
    <citation type="submission" date="2008-10" db="EMBL/GenBank/DDBJ databases">
        <title>Draft genome sequence of Parabacteroides johnsonii (DSM 18315).</title>
        <authorList>
            <person name="Sudarsanam P."/>
            <person name="Ley R."/>
            <person name="Guruge J."/>
            <person name="Turnbaugh P.J."/>
            <person name="Mahowald M."/>
            <person name="Liep D."/>
            <person name="Gordon J."/>
        </authorList>
    </citation>
    <scope>NUCLEOTIDE SEQUENCE [LARGE SCALE GENOMIC DNA]</scope>
    <source>
        <strain evidence="1 2">DSM 18315</strain>
    </source>
</reference>
<sequence length="40" mass="4769">MLIYLHRFSFPVSINRATHQRKIPTVTELFLLTGNYFSKQ</sequence>
<protein>
    <submittedName>
        <fullName evidence="1">Uncharacterized protein</fullName>
    </submittedName>
</protein>